<evidence type="ECO:0000256" key="1">
    <source>
        <dbReference type="SAM" id="MobiDB-lite"/>
    </source>
</evidence>
<dbReference type="Proteomes" id="UP001281410">
    <property type="component" value="Unassembled WGS sequence"/>
</dbReference>
<reference evidence="2" key="1">
    <citation type="journal article" date="2023" name="Plant J.">
        <title>Genome sequences and population genomics provide insights into the demographic history, inbreeding, and mutation load of two 'living fossil' tree species of Dipteronia.</title>
        <authorList>
            <person name="Feng Y."/>
            <person name="Comes H.P."/>
            <person name="Chen J."/>
            <person name="Zhu S."/>
            <person name="Lu R."/>
            <person name="Zhang X."/>
            <person name="Li P."/>
            <person name="Qiu J."/>
            <person name="Olsen K.M."/>
            <person name="Qiu Y."/>
        </authorList>
    </citation>
    <scope>NUCLEOTIDE SEQUENCE</scope>
    <source>
        <strain evidence="2">NBL</strain>
    </source>
</reference>
<keyword evidence="3" id="KW-1185">Reference proteome</keyword>
<evidence type="ECO:0000313" key="2">
    <source>
        <dbReference type="EMBL" id="KAK3210986.1"/>
    </source>
</evidence>
<accession>A0AAE0ABN7</accession>
<feature type="region of interest" description="Disordered" evidence="1">
    <location>
        <begin position="28"/>
        <end position="59"/>
    </location>
</feature>
<sequence>MGFRRRLGIWNQNRNAFSVRRRSTRNKDLGWSGWRPGIEIPNSSTGSPPLGKKGTGSRCWKTTGANRPLMRREFRRPCAGILIIYSLPYPLLLRR</sequence>
<name>A0AAE0ABN7_9ROSI</name>
<dbReference type="AlphaFoldDB" id="A0AAE0ABN7"/>
<organism evidence="2 3">
    <name type="scientific">Dipteronia sinensis</name>
    <dbReference type="NCBI Taxonomy" id="43782"/>
    <lineage>
        <taxon>Eukaryota</taxon>
        <taxon>Viridiplantae</taxon>
        <taxon>Streptophyta</taxon>
        <taxon>Embryophyta</taxon>
        <taxon>Tracheophyta</taxon>
        <taxon>Spermatophyta</taxon>
        <taxon>Magnoliopsida</taxon>
        <taxon>eudicotyledons</taxon>
        <taxon>Gunneridae</taxon>
        <taxon>Pentapetalae</taxon>
        <taxon>rosids</taxon>
        <taxon>malvids</taxon>
        <taxon>Sapindales</taxon>
        <taxon>Sapindaceae</taxon>
        <taxon>Hippocastanoideae</taxon>
        <taxon>Acereae</taxon>
        <taxon>Dipteronia</taxon>
    </lineage>
</organism>
<proteinExistence type="predicted"/>
<evidence type="ECO:0000313" key="3">
    <source>
        <dbReference type="Proteomes" id="UP001281410"/>
    </source>
</evidence>
<comment type="caution">
    <text evidence="2">The sequence shown here is derived from an EMBL/GenBank/DDBJ whole genome shotgun (WGS) entry which is preliminary data.</text>
</comment>
<dbReference type="EMBL" id="JANJYJ010000005">
    <property type="protein sequence ID" value="KAK3210986.1"/>
    <property type="molecule type" value="Genomic_DNA"/>
</dbReference>
<gene>
    <name evidence="2" type="ORF">Dsin_015692</name>
</gene>
<protein>
    <submittedName>
        <fullName evidence="2">Uncharacterized protein</fullName>
    </submittedName>
</protein>